<accession>A0AB39YFC8</accession>
<feature type="region of interest" description="Disordered" evidence="1">
    <location>
        <begin position="1"/>
        <end position="36"/>
    </location>
</feature>
<proteinExistence type="predicted"/>
<dbReference type="EMBL" id="CP165727">
    <property type="protein sequence ID" value="XDV68688.1"/>
    <property type="molecule type" value="Genomic_DNA"/>
</dbReference>
<sequence length="117" mass="11618">MAKKKTEAVPGLTPVQADDTTSSNGEQPAPAGSGLVLTSVPQTRAADAREELLKAIASEATAISAAKDKGKSSAALEALARAYTLVATGQPQAINAPVATRAGEIVAVGSAYGSLTV</sequence>
<evidence type="ECO:0000256" key="1">
    <source>
        <dbReference type="SAM" id="MobiDB-lite"/>
    </source>
</evidence>
<evidence type="ECO:0000313" key="2">
    <source>
        <dbReference type="EMBL" id="XDV68688.1"/>
    </source>
</evidence>
<dbReference type="AlphaFoldDB" id="A0AB39YFC8"/>
<organism evidence="2">
    <name type="scientific">Streptomyces sp. R33</name>
    <dbReference type="NCBI Taxonomy" id="3238629"/>
    <lineage>
        <taxon>Bacteria</taxon>
        <taxon>Bacillati</taxon>
        <taxon>Actinomycetota</taxon>
        <taxon>Actinomycetes</taxon>
        <taxon>Kitasatosporales</taxon>
        <taxon>Streptomycetaceae</taxon>
        <taxon>Streptomyces</taxon>
    </lineage>
</organism>
<gene>
    <name evidence="2" type="ORF">AB5J51_40395</name>
</gene>
<protein>
    <submittedName>
        <fullName evidence="2">Uncharacterized protein</fullName>
    </submittedName>
</protein>
<dbReference type="RefSeq" id="WP_369780175.1">
    <property type="nucleotide sequence ID" value="NZ_CP165727.1"/>
</dbReference>
<name>A0AB39YFC8_9ACTN</name>
<reference evidence="2" key="1">
    <citation type="submission" date="2024-08" db="EMBL/GenBank/DDBJ databases">
        <authorList>
            <person name="Yu S.T."/>
        </authorList>
    </citation>
    <scope>NUCLEOTIDE SEQUENCE</scope>
    <source>
        <strain evidence="2">R33</strain>
    </source>
</reference>